<dbReference type="PANTHER" id="PTHR42912">
    <property type="entry name" value="METHYLTRANSFERASE"/>
    <property type="match status" value="1"/>
</dbReference>
<proteinExistence type="predicted"/>
<dbReference type="AlphaFoldDB" id="A0A7G9YZL7"/>
<dbReference type="InterPro" id="IPR041698">
    <property type="entry name" value="Methyltransf_25"/>
</dbReference>
<dbReference type="SUPFAM" id="SSF53335">
    <property type="entry name" value="S-adenosyl-L-methionine-dependent methyltransferases"/>
    <property type="match status" value="1"/>
</dbReference>
<dbReference type="Gene3D" id="3.40.50.150">
    <property type="entry name" value="Vaccinia Virus protein VP39"/>
    <property type="match status" value="1"/>
</dbReference>
<protein>
    <submittedName>
        <fullName evidence="2">2-methoxy-6-polyprenyl-1,4-benzoquinol methylase, mitochondrial</fullName>
        <ecNumber evidence="2">2.1.1.163</ecNumber>
    </submittedName>
</protein>
<evidence type="ECO:0000259" key="1">
    <source>
        <dbReference type="Pfam" id="PF13649"/>
    </source>
</evidence>
<dbReference type="InterPro" id="IPR050508">
    <property type="entry name" value="Methyltransf_Superfamily"/>
</dbReference>
<keyword evidence="2" id="KW-0489">Methyltransferase</keyword>
<dbReference type="GO" id="GO:0043770">
    <property type="term" value="F:demethylmenaquinone methyltransferase activity"/>
    <property type="evidence" value="ECO:0007669"/>
    <property type="project" value="UniProtKB-EC"/>
</dbReference>
<keyword evidence="2" id="KW-0808">Transferase</keyword>
<sequence length="183" mass="19797">MTDKLPMSDSHFKVMAFIHDNPLRRIFDNPIKTLKAAGIQPGQQVLEVGCGPGFFTIPAAKLVGDNGCIHAIDLHPQAIKMVEKKFQKNSLTNVKVTIANAAKTGLPSISIDLVLLFGVTHTLPLEQVLPELYRVLRPGGALAVQTFPGWSPGDVTKSGLFTFVGKEGRVFKFSKEKSDVCGA</sequence>
<name>A0A7G9YZL7_9EURY</name>
<evidence type="ECO:0000313" key="2">
    <source>
        <dbReference type="EMBL" id="QNO53451.1"/>
    </source>
</evidence>
<dbReference type="EMBL" id="MT631542">
    <property type="protein sequence ID" value="QNO53451.1"/>
    <property type="molecule type" value="Genomic_DNA"/>
</dbReference>
<feature type="domain" description="Methyltransferase" evidence="1">
    <location>
        <begin position="45"/>
        <end position="140"/>
    </location>
</feature>
<dbReference type="EC" id="2.1.1.163" evidence="2"/>
<dbReference type="CDD" id="cd02440">
    <property type="entry name" value="AdoMet_MTases"/>
    <property type="match status" value="1"/>
</dbReference>
<dbReference type="PANTHER" id="PTHR42912:SF93">
    <property type="entry name" value="N6-ADENOSINE-METHYLTRANSFERASE TMT1A"/>
    <property type="match status" value="1"/>
</dbReference>
<dbReference type="GO" id="GO:0032259">
    <property type="term" value="P:methylation"/>
    <property type="evidence" value="ECO:0007669"/>
    <property type="project" value="UniProtKB-KW"/>
</dbReference>
<gene>
    <name evidence="2" type="primary">COQ5</name>
    <name evidence="2" type="ORF">HCHKDHBN_00022</name>
</gene>
<reference evidence="2" key="1">
    <citation type="submission" date="2020-06" db="EMBL/GenBank/DDBJ databases">
        <title>Unique genomic features of the anaerobic methanotrophic archaea.</title>
        <authorList>
            <person name="Chadwick G.L."/>
            <person name="Skennerton C.T."/>
            <person name="Laso-Perez R."/>
            <person name="Leu A.O."/>
            <person name="Speth D.R."/>
            <person name="Yu H."/>
            <person name="Morgan-Lang C."/>
            <person name="Hatzenpichler R."/>
            <person name="Goudeau D."/>
            <person name="Malmstrom R."/>
            <person name="Brazelton W.J."/>
            <person name="Woyke T."/>
            <person name="Hallam S.J."/>
            <person name="Tyson G.W."/>
            <person name="Wegener G."/>
            <person name="Boetius A."/>
            <person name="Orphan V."/>
        </authorList>
    </citation>
    <scope>NUCLEOTIDE SEQUENCE</scope>
</reference>
<dbReference type="Pfam" id="PF13649">
    <property type="entry name" value="Methyltransf_25"/>
    <property type="match status" value="1"/>
</dbReference>
<organism evidence="2">
    <name type="scientific">Candidatus Methanophagaceae archaeon ANME-1 ERB6</name>
    <dbReference type="NCBI Taxonomy" id="2759912"/>
    <lineage>
        <taxon>Archaea</taxon>
        <taxon>Methanobacteriati</taxon>
        <taxon>Methanobacteriota</taxon>
        <taxon>Stenosarchaea group</taxon>
        <taxon>Methanomicrobia</taxon>
        <taxon>Candidatus Methanophagales</taxon>
        <taxon>Candidatus Methanophagaceae</taxon>
    </lineage>
</organism>
<dbReference type="InterPro" id="IPR029063">
    <property type="entry name" value="SAM-dependent_MTases_sf"/>
</dbReference>
<accession>A0A7G9YZL7</accession>